<name>A0A135ZBD6_GARVA</name>
<keyword evidence="1" id="KW-0812">Transmembrane</keyword>
<keyword evidence="1" id="KW-1133">Transmembrane helix</keyword>
<evidence type="ECO:0000313" key="3">
    <source>
        <dbReference type="Proteomes" id="UP000070505"/>
    </source>
</evidence>
<dbReference type="AlphaFoldDB" id="A0A135ZBD6"/>
<dbReference type="EMBL" id="LSRC01000006">
    <property type="protein sequence ID" value="KXI18970.1"/>
    <property type="molecule type" value="Genomic_DNA"/>
</dbReference>
<keyword evidence="1" id="KW-0472">Membrane</keyword>
<reference evidence="2 3" key="1">
    <citation type="submission" date="2016-02" db="EMBL/GenBank/DDBJ databases">
        <authorList>
            <person name="Wen L."/>
            <person name="He K."/>
            <person name="Yang H."/>
        </authorList>
    </citation>
    <scope>NUCLEOTIDE SEQUENCE [LARGE SCALE GENOMIC DNA]</scope>
    <source>
        <strain evidence="2 3">CMW7778B</strain>
    </source>
</reference>
<comment type="caution">
    <text evidence="2">The sequence shown here is derived from an EMBL/GenBank/DDBJ whole genome shotgun (WGS) entry which is preliminary data.</text>
</comment>
<gene>
    <name evidence="2" type="ORF">HMPREF3230_00179</name>
</gene>
<evidence type="ECO:0000256" key="1">
    <source>
        <dbReference type="SAM" id="Phobius"/>
    </source>
</evidence>
<accession>A0A135ZBD6</accession>
<proteinExistence type="predicted"/>
<feature type="non-terminal residue" evidence="2">
    <location>
        <position position="76"/>
    </location>
</feature>
<organism evidence="2 3">
    <name type="scientific">Gardnerella vaginalis</name>
    <dbReference type="NCBI Taxonomy" id="2702"/>
    <lineage>
        <taxon>Bacteria</taxon>
        <taxon>Bacillati</taxon>
        <taxon>Actinomycetota</taxon>
        <taxon>Actinomycetes</taxon>
        <taxon>Bifidobacteriales</taxon>
        <taxon>Bifidobacteriaceae</taxon>
        <taxon>Gardnerella</taxon>
    </lineage>
</organism>
<evidence type="ECO:0000313" key="2">
    <source>
        <dbReference type="EMBL" id="KXI18970.1"/>
    </source>
</evidence>
<protein>
    <submittedName>
        <fullName evidence="2">Uncharacterized protein</fullName>
    </submittedName>
</protein>
<dbReference type="Proteomes" id="UP000070505">
    <property type="component" value="Unassembled WGS sequence"/>
</dbReference>
<sequence length="76" mass="8601">MDLKTEQFSKNNSSEEQFEKILPVKKIGPIVAGIVSAIIACVLLYGILTNPRFEWDQVGIYLISNNVLSGIFWTLW</sequence>
<feature type="transmembrane region" description="Helical" evidence="1">
    <location>
        <begin position="27"/>
        <end position="46"/>
    </location>
</feature>